<reference evidence="3" key="1">
    <citation type="submission" date="2016-10" db="EMBL/GenBank/DDBJ databases">
        <authorList>
            <person name="Varghese N."/>
            <person name="Submissions S."/>
        </authorList>
    </citation>
    <scope>NUCLEOTIDE SEQUENCE [LARGE SCALE GENOMIC DNA]</scope>
    <source>
        <strain evidence="3">S7</strain>
    </source>
</reference>
<organism evidence="2 3">
    <name type="scientific">Salibacterium halotolerans</name>
    <dbReference type="NCBI Taxonomy" id="1884432"/>
    <lineage>
        <taxon>Bacteria</taxon>
        <taxon>Bacillati</taxon>
        <taxon>Bacillota</taxon>
        <taxon>Bacilli</taxon>
        <taxon>Bacillales</taxon>
        <taxon>Bacillaceae</taxon>
    </lineage>
</organism>
<dbReference type="InterPro" id="IPR006675">
    <property type="entry name" value="HDIG_dom"/>
</dbReference>
<evidence type="ECO:0000259" key="1">
    <source>
        <dbReference type="PROSITE" id="PS51832"/>
    </source>
</evidence>
<name>A0A1I5QWR1_9BACI</name>
<dbReference type="Proteomes" id="UP000198892">
    <property type="component" value="Unassembled WGS sequence"/>
</dbReference>
<dbReference type="SUPFAM" id="SSF109604">
    <property type="entry name" value="HD-domain/PDEase-like"/>
    <property type="match status" value="1"/>
</dbReference>
<dbReference type="PANTHER" id="PTHR43155:SF2">
    <property type="entry name" value="CYCLIC DI-GMP PHOSPHODIESTERASE PA4108"/>
    <property type="match status" value="1"/>
</dbReference>
<sequence>MRVKRVQSLNPGEKLGKALVDDEGKILLHRGVELTHGLIKRLMEKSFTYVYVEDPLTSDIEVKQPLRDETRLQAVQTMKEEFHWIGKEENLAGSFRGRNLSRTFSNIVDMVLTDVKSHDEAIGLLSDVLLYDSYVFTHSLQVTVYTLRLAVELGFSDKALRDIGLGAILHDVGKMNVPENVLNKPGKLTDEEFDMIKQHTLDGYYLLKDLPNVPILAAHCALQHHERIDGSGYPHGRFGKDIHDYAKVMAVADVFDAVTSHRVYRKAMLPHEGLEILYQGAGTLFDHDIVAAFQKVIALFPNGVCVNVSNGSKAVVVKQNRNLPWRPVIRIVEQDGTPLSEPYDIDLSVRMDITITNNEDDEEKIDVSLF</sequence>
<keyword evidence="3" id="KW-1185">Reference proteome</keyword>
<gene>
    <name evidence="2" type="ORF">SAMN05518683_10663</name>
</gene>
<dbReference type="AlphaFoldDB" id="A0A1I5QWR1"/>
<dbReference type="SMART" id="SM00471">
    <property type="entry name" value="HDc"/>
    <property type="match status" value="1"/>
</dbReference>
<dbReference type="Gene3D" id="1.10.3210.10">
    <property type="entry name" value="Hypothetical protein af1432"/>
    <property type="match status" value="1"/>
</dbReference>
<dbReference type="InterPro" id="IPR037522">
    <property type="entry name" value="HD_GYP_dom"/>
</dbReference>
<dbReference type="Pfam" id="PF13487">
    <property type="entry name" value="HD_5"/>
    <property type="match status" value="1"/>
</dbReference>
<dbReference type="EMBL" id="FOXD01000006">
    <property type="protein sequence ID" value="SFP50693.1"/>
    <property type="molecule type" value="Genomic_DNA"/>
</dbReference>
<dbReference type="PANTHER" id="PTHR43155">
    <property type="entry name" value="CYCLIC DI-GMP PHOSPHODIESTERASE PA4108-RELATED"/>
    <property type="match status" value="1"/>
</dbReference>
<proteinExistence type="predicted"/>
<dbReference type="STRING" id="1884432.SAMN05518683_10663"/>
<dbReference type="NCBIfam" id="TIGR00277">
    <property type="entry name" value="HDIG"/>
    <property type="match status" value="1"/>
</dbReference>
<dbReference type="InterPro" id="IPR003607">
    <property type="entry name" value="HD/PDEase_dom"/>
</dbReference>
<feature type="domain" description="HD-GYP" evidence="1">
    <location>
        <begin position="113"/>
        <end position="309"/>
    </location>
</feature>
<dbReference type="OrthoDB" id="9759601at2"/>
<dbReference type="PROSITE" id="PS51832">
    <property type="entry name" value="HD_GYP"/>
    <property type="match status" value="1"/>
</dbReference>
<dbReference type="CDD" id="cd00077">
    <property type="entry name" value="HDc"/>
    <property type="match status" value="1"/>
</dbReference>
<protein>
    <submittedName>
        <fullName evidence="2">HDIG domain-containing protein</fullName>
    </submittedName>
</protein>
<accession>A0A1I5QWR1</accession>
<evidence type="ECO:0000313" key="3">
    <source>
        <dbReference type="Proteomes" id="UP000198892"/>
    </source>
</evidence>
<evidence type="ECO:0000313" key="2">
    <source>
        <dbReference type="EMBL" id="SFP50693.1"/>
    </source>
</evidence>
<dbReference type="RefSeq" id="WP_093336247.1">
    <property type="nucleotide sequence ID" value="NZ_FOXD01000006.1"/>
</dbReference>